<sequence length="64" mass="6972">MKNRILFTIALCFGLTSFFAACGSGESKDDMNDTVIQENVSPAPMDTTNSMTDTSMIDTTKKMP</sequence>
<feature type="region of interest" description="Disordered" evidence="1">
    <location>
        <begin position="39"/>
        <end position="64"/>
    </location>
</feature>
<organism evidence="3 4">
    <name type="scientific">Panacibacter ginsenosidivorans</name>
    <dbReference type="NCBI Taxonomy" id="1813871"/>
    <lineage>
        <taxon>Bacteria</taxon>
        <taxon>Pseudomonadati</taxon>
        <taxon>Bacteroidota</taxon>
        <taxon>Chitinophagia</taxon>
        <taxon>Chitinophagales</taxon>
        <taxon>Chitinophagaceae</taxon>
        <taxon>Panacibacter</taxon>
    </lineage>
</organism>
<feature type="signal peptide" evidence="2">
    <location>
        <begin position="1"/>
        <end position="20"/>
    </location>
</feature>
<evidence type="ECO:0000256" key="2">
    <source>
        <dbReference type="SAM" id="SignalP"/>
    </source>
</evidence>
<dbReference type="AlphaFoldDB" id="A0A5B8VG21"/>
<dbReference type="Proteomes" id="UP000321533">
    <property type="component" value="Chromosome"/>
</dbReference>
<gene>
    <name evidence="3" type="ORF">FRZ67_22620</name>
</gene>
<reference evidence="3 4" key="1">
    <citation type="journal article" date="2016" name="Int. J. Syst. Evol. Microbiol.">
        <title>Panacibacter ginsenosidivorans gen. nov., sp. nov., with ginsenoside converting activity isolated from soil of a ginseng field.</title>
        <authorList>
            <person name="Siddiqi M.Z."/>
            <person name="Muhammad Shafi S."/>
            <person name="Choi K.D."/>
            <person name="Im W.T."/>
        </authorList>
    </citation>
    <scope>NUCLEOTIDE SEQUENCE [LARGE SCALE GENOMIC DNA]</scope>
    <source>
        <strain evidence="3 4">Gsoil1550</strain>
    </source>
</reference>
<evidence type="ECO:0000256" key="1">
    <source>
        <dbReference type="SAM" id="MobiDB-lite"/>
    </source>
</evidence>
<evidence type="ECO:0000313" key="3">
    <source>
        <dbReference type="EMBL" id="QEC69952.1"/>
    </source>
</evidence>
<evidence type="ECO:0000313" key="4">
    <source>
        <dbReference type="Proteomes" id="UP000321533"/>
    </source>
</evidence>
<dbReference type="RefSeq" id="WP_147192828.1">
    <property type="nucleotide sequence ID" value="NZ_CP042435.1"/>
</dbReference>
<evidence type="ECO:0008006" key="5">
    <source>
        <dbReference type="Google" id="ProtNLM"/>
    </source>
</evidence>
<accession>A0A5B8VG21</accession>
<dbReference type="PROSITE" id="PS51257">
    <property type="entry name" value="PROKAR_LIPOPROTEIN"/>
    <property type="match status" value="1"/>
</dbReference>
<dbReference type="KEGG" id="pgin:FRZ67_22620"/>
<name>A0A5B8VG21_9BACT</name>
<dbReference type="EMBL" id="CP042435">
    <property type="protein sequence ID" value="QEC69952.1"/>
    <property type="molecule type" value="Genomic_DNA"/>
</dbReference>
<feature type="chain" id="PRO_5023105071" description="Coproporphyrinogen III oxidase" evidence="2">
    <location>
        <begin position="21"/>
        <end position="64"/>
    </location>
</feature>
<protein>
    <recommendedName>
        <fullName evidence="5">Coproporphyrinogen III oxidase</fullName>
    </recommendedName>
</protein>
<feature type="compositionally biased region" description="Low complexity" evidence="1">
    <location>
        <begin position="45"/>
        <end position="58"/>
    </location>
</feature>
<keyword evidence="4" id="KW-1185">Reference proteome</keyword>
<keyword evidence="2" id="KW-0732">Signal</keyword>
<proteinExistence type="predicted"/>